<evidence type="ECO:0000313" key="2">
    <source>
        <dbReference type="EMBL" id="RQH47485.1"/>
    </source>
</evidence>
<proteinExistence type="predicted"/>
<accession>A0A3N6PG37</accession>
<reference evidence="2 3" key="1">
    <citation type="journal article" date="2018" name="ACS Chem. Biol.">
        <title>Ketoreductase domain dysfunction expands chemodiversity: malyngamide biosynthesis in the cyanobacterium Okeania hirsuta.</title>
        <authorList>
            <person name="Moss N.A."/>
            <person name="Leao T."/>
            <person name="Rankin M."/>
            <person name="McCullough T.M."/>
            <person name="Qu P."/>
            <person name="Korobeynikov A."/>
            <person name="Smith J.L."/>
            <person name="Gerwick L."/>
            <person name="Gerwick W.H."/>
        </authorList>
    </citation>
    <scope>NUCLEOTIDE SEQUENCE [LARGE SCALE GENOMIC DNA]</scope>
    <source>
        <strain evidence="2 3">PAB10Feb10-1</strain>
    </source>
</reference>
<feature type="region of interest" description="Disordered" evidence="1">
    <location>
        <begin position="10"/>
        <end position="38"/>
    </location>
</feature>
<organism evidence="2 3">
    <name type="scientific">Okeania hirsuta</name>
    <dbReference type="NCBI Taxonomy" id="1458930"/>
    <lineage>
        <taxon>Bacteria</taxon>
        <taxon>Bacillati</taxon>
        <taxon>Cyanobacteriota</taxon>
        <taxon>Cyanophyceae</taxon>
        <taxon>Oscillatoriophycideae</taxon>
        <taxon>Oscillatoriales</taxon>
        <taxon>Microcoleaceae</taxon>
        <taxon>Okeania</taxon>
    </lineage>
</organism>
<gene>
    <name evidence="2" type="ORF">D5R40_08670</name>
</gene>
<protein>
    <submittedName>
        <fullName evidence="2">Uncharacterized protein</fullName>
    </submittedName>
</protein>
<dbReference type="EMBL" id="RCBY01000035">
    <property type="protein sequence ID" value="RQH47485.1"/>
    <property type="molecule type" value="Genomic_DNA"/>
</dbReference>
<feature type="compositionally biased region" description="Basic and acidic residues" evidence="1">
    <location>
        <begin position="10"/>
        <end position="33"/>
    </location>
</feature>
<comment type="caution">
    <text evidence="2">The sequence shown here is derived from an EMBL/GenBank/DDBJ whole genome shotgun (WGS) entry which is preliminary data.</text>
</comment>
<dbReference type="Proteomes" id="UP000269154">
    <property type="component" value="Unassembled WGS sequence"/>
</dbReference>
<dbReference type="AlphaFoldDB" id="A0A3N6PG37"/>
<name>A0A3N6PG37_9CYAN</name>
<keyword evidence="3" id="KW-1185">Reference proteome</keyword>
<evidence type="ECO:0000313" key="3">
    <source>
        <dbReference type="Proteomes" id="UP000269154"/>
    </source>
</evidence>
<evidence type="ECO:0000256" key="1">
    <source>
        <dbReference type="SAM" id="MobiDB-lite"/>
    </source>
</evidence>
<sequence length="61" mass="7276">MRVFLALSQERGERRQEVRGKREEGKRKREDVGRNNTKNSTLQSRFFLKIDARKDLTTIII</sequence>